<organism evidence="1 2">
    <name type="scientific">Phlebia brevispora</name>
    <dbReference type="NCBI Taxonomy" id="194682"/>
    <lineage>
        <taxon>Eukaryota</taxon>
        <taxon>Fungi</taxon>
        <taxon>Dikarya</taxon>
        <taxon>Basidiomycota</taxon>
        <taxon>Agaricomycotina</taxon>
        <taxon>Agaricomycetes</taxon>
        <taxon>Polyporales</taxon>
        <taxon>Meruliaceae</taxon>
        <taxon>Phlebia</taxon>
    </lineage>
</organism>
<evidence type="ECO:0000313" key="1">
    <source>
        <dbReference type="EMBL" id="KAJ3521152.1"/>
    </source>
</evidence>
<dbReference type="Proteomes" id="UP001148662">
    <property type="component" value="Unassembled WGS sequence"/>
</dbReference>
<name>A0ACC1RJU8_9APHY</name>
<gene>
    <name evidence="1" type="ORF">NM688_g9057</name>
</gene>
<proteinExistence type="predicted"/>
<keyword evidence="2" id="KW-1185">Reference proteome</keyword>
<evidence type="ECO:0000313" key="2">
    <source>
        <dbReference type="Proteomes" id="UP001148662"/>
    </source>
</evidence>
<reference evidence="1" key="1">
    <citation type="submission" date="2022-07" db="EMBL/GenBank/DDBJ databases">
        <title>Genome Sequence of Phlebia brevispora.</title>
        <authorList>
            <person name="Buettner E."/>
        </authorList>
    </citation>
    <scope>NUCLEOTIDE SEQUENCE</scope>
    <source>
        <strain evidence="1">MPL23</strain>
    </source>
</reference>
<comment type="caution">
    <text evidence="1">The sequence shown here is derived from an EMBL/GenBank/DDBJ whole genome shotgun (WGS) entry which is preliminary data.</text>
</comment>
<sequence>MITTALLTLGLAALCAHAAPTGPAKRDSGTKAVFAHFMVGFTDNYAAADWAEDITAAHNAGIDGFALNVGSDSWQPSQVAAAYQAAESSGTGFKLFLSLDMSSLSCASPSDAANLRNWVSTYSGHPNQFYYNGRIFVSTFAGESCTFGQSSVSAGWSSQFTSQLTGSNAVYFVPSFFVDPATFNQYSIDGAFNFNSGWPISLTTDTANQQLSADGESLSNTSPSDEEEITQILLPNVGAIGTDQQYVSGLGSVTSQAGGPTAYMGAVSPWFFTHYGPDSYNKNWIYYADSHLYNTRWENIIANRDLFDLVEIVTWNDYSESHYIGPIHGDQPGSQDWVNGFDHTAWLNMTAYYVSAYKTGSYPTVTEDAIFIWARPHPKNANAPDPVPKPTNYEMAPYPRPVD</sequence>
<accession>A0ACC1RJU8</accession>
<protein>
    <submittedName>
        <fullName evidence="1">Uncharacterized protein</fullName>
    </submittedName>
</protein>
<dbReference type="EMBL" id="JANHOG010002664">
    <property type="protein sequence ID" value="KAJ3521152.1"/>
    <property type="molecule type" value="Genomic_DNA"/>
</dbReference>